<reference evidence="2" key="2">
    <citation type="submission" date="2006-03" db="EMBL/GenBank/DDBJ databases">
        <title>The genome sequence of the Plasmodium falciparum HB3.</title>
        <authorList>
            <consortium name="The Broad Institute Genome Sequencing Platform"/>
            <person name="Birren B."/>
            <person name="Lander E."/>
            <person name="Galagan J."/>
            <person name="Nusbaum C."/>
            <person name="Devon K."/>
            <person name="Henn M."/>
            <person name="Jaffe D."/>
            <person name="Butler J."/>
            <person name="Alvarez P."/>
            <person name="Gnerre S."/>
            <person name="Grabherr M."/>
            <person name="Kleber M."/>
            <person name="Mauceli E."/>
            <person name="Brockman W."/>
            <person name="MacCallum I.A."/>
            <person name="Rounsley S."/>
            <person name="Young S."/>
            <person name="LaButti K."/>
            <person name="Pushparaj V."/>
            <person name="DeCaprio D."/>
            <person name="Crawford M."/>
            <person name="Koehrsen M."/>
            <person name="Engels R."/>
            <person name="Montgomery P."/>
            <person name="Pearson M."/>
            <person name="Howarth C."/>
            <person name="Larson L."/>
            <person name="Luoma S."/>
            <person name="White J."/>
            <person name="Kodira C."/>
            <person name="Zeng Q."/>
            <person name="Oleary S."/>
            <person name="Yandava C."/>
            <person name="Alvarado L."/>
            <person name="Wirth D."/>
            <person name="Volkman S."/>
            <person name="Hartl D."/>
        </authorList>
    </citation>
    <scope>NUCLEOTIDE SEQUENCE [LARGE SCALE GENOMIC DNA]</scope>
</reference>
<evidence type="ECO:0000313" key="1">
    <source>
        <dbReference type="EMBL" id="KOB63761.1"/>
    </source>
</evidence>
<organism evidence="1 2">
    <name type="scientific">Plasmodium falciparum (isolate HB3)</name>
    <dbReference type="NCBI Taxonomy" id="137071"/>
    <lineage>
        <taxon>Eukaryota</taxon>
        <taxon>Sar</taxon>
        <taxon>Alveolata</taxon>
        <taxon>Apicomplexa</taxon>
        <taxon>Aconoidasida</taxon>
        <taxon>Haemosporida</taxon>
        <taxon>Plasmodiidae</taxon>
        <taxon>Plasmodium</taxon>
        <taxon>Plasmodium (Laverania)</taxon>
    </lineage>
</organism>
<dbReference type="AlphaFoldDB" id="A0A0L7KL46"/>
<gene>
    <name evidence="1" type="ORF">PFHG_04328</name>
</gene>
<dbReference type="EMBL" id="GG700842">
    <property type="protein sequence ID" value="KOB63761.1"/>
    <property type="molecule type" value="Genomic_DNA"/>
</dbReference>
<evidence type="ECO:0000313" key="2">
    <source>
        <dbReference type="Proteomes" id="UP000054289"/>
    </source>
</evidence>
<dbReference type="Proteomes" id="UP000054289">
    <property type="component" value="Unassembled WGS sequence"/>
</dbReference>
<accession>A0A0L7KL46</accession>
<sequence length="41" mass="4973">MWIINFCFGGSNSTINYEWNYKIVLIYTNPFFQDGKRQLFC</sequence>
<name>A0A0L7KL46_PLAFX</name>
<proteinExistence type="predicted"/>
<dbReference type="KEGG" id="pfh:PFHG_04328"/>
<protein>
    <submittedName>
        <fullName evidence="1">Uncharacterized protein</fullName>
    </submittedName>
</protein>
<reference evidence="1 2" key="1">
    <citation type="submission" date="2006-03" db="EMBL/GenBank/DDBJ databases">
        <title>Annotation of Plasmodium falciparum HB3.</title>
        <authorList>
            <consortium name="The Broad Institute Genome Sequencing Platform"/>
            <person name="Volkman S.K."/>
            <person name="Neafsey D.E."/>
            <person name="Dash A.P."/>
            <person name="Chitnis C.E."/>
            <person name="Hartl D.L."/>
            <person name="Young S.K."/>
            <person name="Zeng Q."/>
            <person name="Koehrsen M."/>
            <person name="Alvarado L."/>
            <person name="Berlin A."/>
            <person name="Borenstein D."/>
            <person name="Chapman S.B."/>
            <person name="Chen Z."/>
            <person name="Engels R."/>
            <person name="Freedman E."/>
            <person name="Gellesch M."/>
            <person name="Goldberg J."/>
            <person name="Griggs A."/>
            <person name="Gujja S."/>
            <person name="Heilman E.R."/>
            <person name="Heiman D.I."/>
            <person name="Howarth C."/>
            <person name="Jen D."/>
            <person name="Larson L."/>
            <person name="Mehta T."/>
            <person name="Neiman D."/>
            <person name="Park D."/>
            <person name="Pearson M."/>
            <person name="Roberts A."/>
            <person name="Saif S."/>
            <person name="Shea T."/>
            <person name="Shenoy N."/>
            <person name="Sisk P."/>
            <person name="Stolte C."/>
            <person name="Sykes S."/>
            <person name="Walk T."/>
            <person name="White J."/>
            <person name="Yandava C."/>
            <person name="Haas B."/>
            <person name="Henn M.R."/>
            <person name="Nusbaum C."/>
            <person name="Birren B."/>
        </authorList>
    </citation>
    <scope>NUCLEOTIDE SEQUENCE [LARGE SCALE GENOMIC DNA]</scope>
    <source>
        <strain evidence="1">HB3</strain>
    </source>
</reference>